<reference evidence="1 2" key="1">
    <citation type="submission" date="2019-09" db="EMBL/GenBank/DDBJ databases">
        <title>Genome sequencing of strain KACC 21233.</title>
        <authorList>
            <person name="Heo J."/>
            <person name="Kim S.-J."/>
            <person name="Kim J.-S."/>
            <person name="Hong S.-B."/>
            <person name="Kwon S.-W."/>
        </authorList>
    </citation>
    <scope>NUCLEOTIDE SEQUENCE [LARGE SCALE GENOMIC DNA]</scope>
    <source>
        <strain evidence="1 2">KACC 21233</strain>
    </source>
</reference>
<protein>
    <submittedName>
        <fullName evidence="1">Uncharacterized protein</fullName>
    </submittedName>
</protein>
<gene>
    <name evidence="1" type="ORF">FLP30_01940</name>
</gene>
<dbReference type="EMBL" id="CP043506">
    <property type="protein sequence ID" value="QEO18504.1"/>
    <property type="molecule type" value="Genomic_DNA"/>
</dbReference>
<dbReference type="AlphaFoldDB" id="A0A5C1YQ74"/>
<name>A0A5C1YQ74_9PROT</name>
<evidence type="ECO:0000313" key="2">
    <source>
        <dbReference type="Proteomes" id="UP000324536"/>
    </source>
</evidence>
<proteinExistence type="predicted"/>
<dbReference type="KEGG" id="acek:FLP30_01940"/>
<dbReference type="RefSeq" id="WP_149280164.1">
    <property type="nucleotide sequence ID" value="NZ_CP043506.1"/>
</dbReference>
<sequence>MWNEPYLETCCRSALHRLCLAGESGRPAGLADDPCLARMERMGLVCQSAEGRFVVTEAGVERHASEVMGRCASRHSSR</sequence>
<dbReference type="Proteomes" id="UP000324536">
    <property type="component" value="Chromosome"/>
</dbReference>
<accession>A0A5C1YQ74</accession>
<dbReference type="OrthoDB" id="7277796at2"/>
<organism evidence="1 2">
    <name type="scientific">Acetobacter vaccinii</name>
    <dbReference type="NCBI Taxonomy" id="2592655"/>
    <lineage>
        <taxon>Bacteria</taxon>
        <taxon>Pseudomonadati</taxon>
        <taxon>Pseudomonadota</taxon>
        <taxon>Alphaproteobacteria</taxon>
        <taxon>Acetobacterales</taxon>
        <taxon>Acetobacteraceae</taxon>
        <taxon>Acetobacter</taxon>
    </lineage>
</organism>
<keyword evidence="2" id="KW-1185">Reference proteome</keyword>
<evidence type="ECO:0000313" key="1">
    <source>
        <dbReference type="EMBL" id="QEO18504.1"/>
    </source>
</evidence>